<sequence length="274" mass="30697">MIAKLLKDKLTVIALLIILIIIIMGIFPEFFSTNNPYEQDIMNKYAQYSLQYPLGTDNLGRCIYSRLVYGIQTTLFLSFLIMFCTLTIGTVVGMCAGFFEGIIDEIIMRIVDVMLSFPTQVMILSIVGILGVGMQNVIIASIAITWAWYARMIRGITLKYRYKNYMLYSSAIGSSNRFMMLKHLLPNIFSEIIVLATLDIGWVIISISTLSFLGLGVQAPTPEWGAMLSEAKTVMISHPQQMLPAGFAILILVSCFNLLGDSLRDIMDPKESIR</sequence>
<feature type="transmembrane region" description="Helical" evidence="7">
    <location>
        <begin position="184"/>
        <end position="205"/>
    </location>
</feature>
<dbReference type="SUPFAM" id="SSF161098">
    <property type="entry name" value="MetI-like"/>
    <property type="match status" value="1"/>
</dbReference>
<dbReference type="Pfam" id="PF12911">
    <property type="entry name" value="OppC_N"/>
    <property type="match status" value="1"/>
</dbReference>
<evidence type="ECO:0000256" key="1">
    <source>
        <dbReference type="ARBA" id="ARBA00004651"/>
    </source>
</evidence>
<dbReference type="PANTHER" id="PTHR43386">
    <property type="entry name" value="OLIGOPEPTIDE TRANSPORT SYSTEM PERMEASE PROTEIN APPC"/>
    <property type="match status" value="1"/>
</dbReference>
<feature type="transmembrane region" description="Helical" evidence="7">
    <location>
        <begin position="242"/>
        <end position="260"/>
    </location>
</feature>
<dbReference type="GO" id="GO:0055085">
    <property type="term" value="P:transmembrane transport"/>
    <property type="evidence" value="ECO:0007669"/>
    <property type="project" value="InterPro"/>
</dbReference>
<feature type="transmembrane region" description="Helical" evidence="7">
    <location>
        <begin position="12"/>
        <end position="31"/>
    </location>
</feature>
<evidence type="ECO:0000256" key="6">
    <source>
        <dbReference type="ARBA" id="ARBA00023136"/>
    </source>
</evidence>
<dbReference type="Gene3D" id="1.10.3720.10">
    <property type="entry name" value="MetI-like"/>
    <property type="match status" value="1"/>
</dbReference>
<evidence type="ECO:0000256" key="5">
    <source>
        <dbReference type="ARBA" id="ARBA00022989"/>
    </source>
</evidence>
<keyword evidence="10" id="KW-1185">Reference proteome</keyword>
<dbReference type="InterPro" id="IPR025966">
    <property type="entry name" value="OppC_N"/>
</dbReference>
<proteinExistence type="inferred from homology"/>
<dbReference type="InterPro" id="IPR000515">
    <property type="entry name" value="MetI-like"/>
</dbReference>
<keyword evidence="2 7" id="KW-0813">Transport</keyword>
<evidence type="ECO:0000313" key="10">
    <source>
        <dbReference type="Proteomes" id="UP000290092"/>
    </source>
</evidence>
<evidence type="ECO:0000256" key="2">
    <source>
        <dbReference type="ARBA" id="ARBA00022448"/>
    </source>
</evidence>
<dbReference type="KEGG" id="amyt:AMYT_1238"/>
<keyword evidence="3" id="KW-1003">Cell membrane</keyword>
<dbReference type="RefSeq" id="WP_114841682.1">
    <property type="nucleotide sequence ID" value="NZ_CP031219.1"/>
</dbReference>
<dbReference type="InterPro" id="IPR053474">
    <property type="entry name" value="Staphylopine_ABC_permease"/>
</dbReference>
<accession>A0AAX2AIY0</accession>
<dbReference type="GO" id="GO:0005886">
    <property type="term" value="C:plasma membrane"/>
    <property type="evidence" value="ECO:0007669"/>
    <property type="project" value="UniProtKB-SubCell"/>
</dbReference>
<evidence type="ECO:0000256" key="7">
    <source>
        <dbReference type="RuleBase" id="RU363032"/>
    </source>
</evidence>
<keyword evidence="5 7" id="KW-1133">Transmembrane helix</keyword>
<comment type="caution">
    <text evidence="9">The sequence shown here is derived from an EMBL/GenBank/DDBJ whole genome shotgun (WGS) entry which is preliminary data.</text>
</comment>
<dbReference type="PANTHER" id="PTHR43386:SF1">
    <property type="entry name" value="D,D-DIPEPTIDE TRANSPORT SYSTEM PERMEASE PROTEIN DDPC-RELATED"/>
    <property type="match status" value="1"/>
</dbReference>
<dbReference type="InterPro" id="IPR035906">
    <property type="entry name" value="MetI-like_sf"/>
</dbReference>
<dbReference type="EMBL" id="NXID01000003">
    <property type="protein sequence ID" value="RXK16808.1"/>
    <property type="molecule type" value="Genomic_DNA"/>
</dbReference>
<dbReference type="Proteomes" id="UP000290092">
    <property type="component" value="Unassembled WGS sequence"/>
</dbReference>
<dbReference type="PROSITE" id="PS50928">
    <property type="entry name" value="ABC_TM1"/>
    <property type="match status" value="1"/>
</dbReference>
<dbReference type="AlphaFoldDB" id="A0AAX2AIY0"/>
<keyword evidence="4 7" id="KW-0812">Transmembrane</keyword>
<feature type="transmembrane region" description="Helical" evidence="7">
    <location>
        <begin position="75"/>
        <end position="99"/>
    </location>
</feature>
<evidence type="ECO:0000256" key="3">
    <source>
        <dbReference type="ARBA" id="ARBA00022475"/>
    </source>
</evidence>
<evidence type="ECO:0000259" key="8">
    <source>
        <dbReference type="PROSITE" id="PS50928"/>
    </source>
</evidence>
<gene>
    <name evidence="9" type="ORF">CP985_01230</name>
</gene>
<protein>
    <submittedName>
        <fullName evidence="9">Nickel ABC transporter permease subunit NikC</fullName>
    </submittedName>
</protein>
<dbReference type="NCBIfam" id="NF045473">
    <property type="entry name" value="Opp1C"/>
    <property type="match status" value="1"/>
</dbReference>
<organism evidence="9 10">
    <name type="scientific">Malaciobacter mytili LMG 24559</name>
    <dbReference type="NCBI Taxonomy" id="1032238"/>
    <lineage>
        <taxon>Bacteria</taxon>
        <taxon>Pseudomonadati</taxon>
        <taxon>Campylobacterota</taxon>
        <taxon>Epsilonproteobacteria</taxon>
        <taxon>Campylobacterales</taxon>
        <taxon>Arcobacteraceae</taxon>
        <taxon>Malaciobacter</taxon>
    </lineage>
</organism>
<reference evidence="9 10" key="1">
    <citation type="submission" date="2017-09" db="EMBL/GenBank/DDBJ databases">
        <title>Genomics of the genus Arcobacter.</title>
        <authorList>
            <person name="Perez-Cataluna A."/>
            <person name="Figueras M.J."/>
            <person name="Salas-Masso N."/>
        </authorList>
    </citation>
    <scope>NUCLEOTIDE SEQUENCE [LARGE SCALE GENOMIC DNA]</scope>
    <source>
        <strain evidence="9 10">CECT 7386</strain>
    </source>
</reference>
<name>A0AAX2AIY0_9BACT</name>
<feature type="domain" description="ABC transmembrane type-1" evidence="8">
    <location>
        <begin position="71"/>
        <end position="260"/>
    </location>
</feature>
<dbReference type="Pfam" id="PF00528">
    <property type="entry name" value="BPD_transp_1"/>
    <property type="match status" value="1"/>
</dbReference>
<evidence type="ECO:0000256" key="4">
    <source>
        <dbReference type="ARBA" id="ARBA00022692"/>
    </source>
</evidence>
<comment type="similarity">
    <text evidence="7">Belongs to the binding-protein-dependent transport system permease family.</text>
</comment>
<evidence type="ECO:0000313" key="9">
    <source>
        <dbReference type="EMBL" id="RXK16808.1"/>
    </source>
</evidence>
<dbReference type="CDD" id="cd06261">
    <property type="entry name" value="TM_PBP2"/>
    <property type="match status" value="1"/>
</dbReference>
<keyword evidence="6 7" id="KW-0472">Membrane</keyword>
<comment type="subcellular location">
    <subcellularLocation>
        <location evidence="1 7">Cell membrane</location>
        <topology evidence="1 7">Multi-pass membrane protein</topology>
    </subcellularLocation>
</comment>
<dbReference type="InterPro" id="IPR050366">
    <property type="entry name" value="BP-dependent_transpt_permease"/>
</dbReference>